<gene>
    <name evidence="2" type="ORF">ACFSW5_21470</name>
</gene>
<keyword evidence="3" id="KW-1185">Reference proteome</keyword>
<feature type="region of interest" description="Disordered" evidence="1">
    <location>
        <begin position="109"/>
        <end position="161"/>
    </location>
</feature>
<proteinExistence type="predicted"/>
<evidence type="ECO:0000256" key="1">
    <source>
        <dbReference type="SAM" id="MobiDB-lite"/>
    </source>
</evidence>
<protein>
    <submittedName>
        <fullName evidence="2">Uncharacterized protein</fullName>
    </submittedName>
</protein>
<dbReference type="Proteomes" id="UP001597493">
    <property type="component" value="Unassembled WGS sequence"/>
</dbReference>
<reference evidence="3" key="1">
    <citation type="journal article" date="2019" name="Int. J. Syst. Evol. Microbiol.">
        <title>The Global Catalogue of Microorganisms (GCM) 10K type strain sequencing project: providing services to taxonomists for standard genome sequencing and annotation.</title>
        <authorList>
            <consortium name="The Broad Institute Genomics Platform"/>
            <consortium name="The Broad Institute Genome Sequencing Center for Infectious Disease"/>
            <person name="Wu L."/>
            <person name="Ma J."/>
        </authorList>
    </citation>
    <scope>NUCLEOTIDE SEQUENCE [LARGE SCALE GENOMIC DNA]</scope>
    <source>
        <strain evidence="3">TISTR 1827</strain>
    </source>
</reference>
<evidence type="ECO:0000313" key="3">
    <source>
        <dbReference type="Proteomes" id="UP001597493"/>
    </source>
</evidence>
<feature type="compositionally biased region" description="Acidic residues" evidence="1">
    <location>
        <begin position="141"/>
        <end position="161"/>
    </location>
</feature>
<comment type="caution">
    <text evidence="2">The sequence shown here is derived from an EMBL/GenBank/DDBJ whole genome shotgun (WGS) entry which is preliminary data.</text>
</comment>
<sequence>MQITIKAHFNKQTKDSKKELVQFYVKGEDEMRPELNTLCREVVELQIGGVDPLTAEFVKKSQDAKKTVLDFIVNGGASNRHSYEFYRLAGTDVELTITESQMSIDEFRERQEEYREGKRGTINPDGTVDVDDDNQLAIEDYTGEDAEVDPEEDAADSDWLE</sequence>
<organism evidence="2 3">
    <name type="scientific">Paenibacillus thailandensis</name>
    <dbReference type="NCBI Taxonomy" id="393250"/>
    <lineage>
        <taxon>Bacteria</taxon>
        <taxon>Bacillati</taxon>
        <taxon>Bacillota</taxon>
        <taxon>Bacilli</taxon>
        <taxon>Bacillales</taxon>
        <taxon>Paenibacillaceae</taxon>
        <taxon>Paenibacillus</taxon>
    </lineage>
</organism>
<dbReference type="EMBL" id="JBHUMY010000032">
    <property type="protein sequence ID" value="MFD2662828.1"/>
    <property type="molecule type" value="Genomic_DNA"/>
</dbReference>
<accession>A0ABW5R4T2</accession>
<name>A0ABW5R4T2_9BACL</name>
<evidence type="ECO:0000313" key="2">
    <source>
        <dbReference type="EMBL" id="MFD2662828.1"/>
    </source>
</evidence>
<dbReference type="RefSeq" id="WP_379277714.1">
    <property type="nucleotide sequence ID" value="NZ_JBHUGT010000030.1"/>
</dbReference>
<feature type="compositionally biased region" description="Basic and acidic residues" evidence="1">
    <location>
        <begin position="109"/>
        <end position="119"/>
    </location>
</feature>